<reference evidence="6" key="1">
    <citation type="submission" date="2019-08" db="EMBL/GenBank/DDBJ databases">
        <authorList>
            <person name="Kucharzyk K."/>
            <person name="Murdoch R.W."/>
            <person name="Higgins S."/>
            <person name="Loffler F."/>
        </authorList>
    </citation>
    <scope>NUCLEOTIDE SEQUENCE</scope>
</reference>
<comment type="subcellular location">
    <subcellularLocation>
        <location evidence="1">Membrane</location>
        <topology evidence="1">Single-pass membrane protein</topology>
    </subcellularLocation>
</comment>
<comment type="caution">
    <text evidence="6">The sequence shown here is derived from an EMBL/GenBank/DDBJ whole genome shotgun (WGS) entry which is preliminary data.</text>
</comment>
<name>A0A645I5L6_9ZZZZ</name>
<keyword evidence="2" id="KW-0812">Transmembrane</keyword>
<keyword evidence="3" id="KW-1133">Transmembrane helix</keyword>
<dbReference type="GO" id="GO:0005886">
    <property type="term" value="C:plasma membrane"/>
    <property type="evidence" value="ECO:0007669"/>
    <property type="project" value="InterPro"/>
</dbReference>
<protein>
    <recommendedName>
        <fullName evidence="5">Translocation and assembly module TamB C-terminal domain-containing protein</fullName>
    </recommendedName>
</protein>
<evidence type="ECO:0000256" key="3">
    <source>
        <dbReference type="ARBA" id="ARBA00022989"/>
    </source>
</evidence>
<evidence type="ECO:0000256" key="2">
    <source>
        <dbReference type="ARBA" id="ARBA00022692"/>
    </source>
</evidence>
<evidence type="ECO:0000256" key="1">
    <source>
        <dbReference type="ARBA" id="ARBA00004167"/>
    </source>
</evidence>
<dbReference type="InterPro" id="IPR007452">
    <property type="entry name" value="TamB_C"/>
</dbReference>
<proteinExistence type="predicted"/>
<keyword evidence="4" id="KW-0472">Membrane</keyword>
<dbReference type="EMBL" id="VSSQ01102236">
    <property type="protein sequence ID" value="MPN43684.1"/>
    <property type="molecule type" value="Genomic_DNA"/>
</dbReference>
<accession>A0A645I5L6</accession>
<dbReference type="AlphaFoldDB" id="A0A645I5L6"/>
<dbReference type="GO" id="GO:0009306">
    <property type="term" value="P:protein secretion"/>
    <property type="evidence" value="ECO:0007669"/>
    <property type="project" value="InterPro"/>
</dbReference>
<gene>
    <name evidence="6" type="ORF">SDC9_191244</name>
</gene>
<evidence type="ECO:0000256" key="4">
    <source>
        <dbReference type="ARBA" id="ARBA00023136"/>
    </source>
</evidence>
<evidence type="ECO:0000313" key="6">
    <source>
        <dbReference type="EMBL" id="MPN43684.1"/>
    </source>
</evidence>
<feature type="domain" description="Translocation and assembly module TamB C-terminal" evidence="5">
    <location>
        <begin position="8"/>
        <end position="83"/>
    </location>
</feature>
<sequence>MRDTLSGVDNKSSNDSVRDREVYNIEFGKYLTDRFMLNYTMGVGHDDENGIGFRYDLTRSMSITGSYDKLNRHRIGVETRFKF</sequence>
<dbReference type="Pfam" id="PF04357">
    <property type="entry name" value="TamB"/>
    <property type="match status" value="1"/>
</dbReference>
<organism evidence="6">
    <name type="scientific">bioreactor metagenome</name>
    <dbReference type="NCBI Taxonomy" id="1076179"/>
    <lineage>
        <taxon>unclassified sequences</taxon>
        <taxon>metagenomes</taxon>
        <taxon>ecological metagenomes</taxon>
    </lineage>
</organism>
<evidence type="ECO:0000259" key="5">
    <source>
        <dbReference type="Pfam" id="PF04357"/>
    </source>
</evidence>